<dbReference type="RefSeq" id="XP_001908570.1">
    <property type="nucleotide sequence ID" value="XM_001908535.1"/>
</dbReference>
<dbReference type="Gene3D" id="1.20.120.1770">
    <property type="match status" value="1"/>
</dbReference>
<evidence type="ECO:0000259" key="3">
    <source>
        <dbReference type="PROSITE" id="PS50836"/>
    </source>
</evidence>
<name>B2AXW9_PODAN</name>
<feature type="compositionally biased region" description="Gly residues" evidence="1">
    <location>
        <begin position="224"/>
        <end position="241"/>
    </location>
</feature>
<dbReference type="Pfam" id="PF16010">
    <property type="entry name" value="CDH-cyt"/>
    <property type="match status" value="1"/>
</dbReference>
<feature type="domain" description="DOMON" evidence="3">
    <location>
        <begin position="55"/>
        <end position="178"/>
    </location>
</feature>
<dbReference type="PANTHER" id="PTHR47797:SF4">
    <property type="entry name" value="DOMON DOMAIN-CONTAINING PROTEIN"/>
    <property type="match status" value="1"/>
</dbReference>
<feature type="compositionally biased region" description="Polar residues" evidence="1">
    <location>
        <begin position="214"/>
        <end position="223"/>
    </location>
</feature>
<dbReference type="PROSITE" id="PS50836">
    <property type="entry name" value="DOMON"/>
    <property type="match status" value="1"/>
</dbReference>
<evidence type="ECO:0000256" key="1">
    <source>
        <dbReference type="SAM" id="MobiDB-lite"/>
    </source>
</evidence>
<proteinExistence type="predicted"/>
<accession>B2AXW9</accession>
<dbReference type="SUPFAM" id="SSF49344">
    <property type="entry name" value="CBD9-like"/>
    <property type="match status" value="1"/>
</dbReference>
<protein>
    <submittedName>
        <fullName evidence="4">Podospora anserina S mat+ genomic DNA chromosome 1, supercontig 2</fullName>
    </submittedName>
</protein>
<feature type="transmembrane region" description="Helical" evidence="2">
    <location>
        <begin position="352"/>
        <end position="374"/>
    </location>
</feature>
<dbReference type="OrthoDB" id="19261at2759"/>
<dbReference type="KEGG" id="pan:PODANSg5605"/>
<dbReference type="HOGENOM" id="CLU_031471_1_0_1"/>
<reference evidence="4" key="2">
    <citation type="submission" date="2008-07" db="EMBL/GenBank/DDBJ databases">
        <authorList>
            <person name="Genoscope - CEA"/>
        </authorList>
    </citation>
    <scope>NUCLEOTIDE SEQUENCE</scope>
    <source>
        <strain evidence="4">S mat+</strain>
    </source>
</reference>
<feature type="region of interest" description="Disordered" evidence="1">
    <location>
        <begin position="420"/>
        <end position="443"/>
    </location>
</feature>
<sequence>HNEKSWGQVVGGLGVAGYVSFTAPSPHCMKLTTIICARLVQADPQNICATDNICYSIAVPTSSASSNSGNIYFQLKAPTSYSWVALGTGSQMAGASIFVMYQDGNGNVTISPRLGTAHSQPQWDQSSTAAQLTLLAGSGVAGGIMTANVACANCESWNGGEMSLQGTSVPWIAAWRSGSSLATTNKGATISQHGGSDHTGFNIDLTTATISSDSNPFLTSRDTGGSGGSGSGSGSPAGGNGITLARGNPNAAAILAAHGVIGALVMAVLYPLGSLLMPLLGRWYVHGAWQVITFALMWAAFGLGVQSAKDRNMLFTQTHTILGTVVVAFFGVQPALGYIHHRQYVQTQSRGAVSYVHIWLGRILMLLGIINGGLGLRLVGERQELVIAYGVVAGVIFLCYILAKVFTVIGAQKAQGRSYKEDRVPGNMRRPYQESRRHGGRYA</sequence>
<dbReference type="InterPro" id="IPR015920">
    <property type="entry name" value="Cellobiose_DH-like_cyt"/>
</dbReference>
<keyword evidence="2" id="KW-0812">Transmembrane</keyword>
<dbReference type="AlphaFoldDB" id="B2AXW9"/>
<reference evidence="4" key="1">
    <citation type="journal article" date="2008" name="Genome Biol.">
        <title>The genome sequence of the model ascomycete fungus Podospora anserina.</title>
        <authorList>
            <person name="Espagne E."/>
            <person name="Lespinet O."/>
            <person name="Malagnac F."/>
            <person name="Da Silva C."/>
            <person name="Jaillon O."/>
            <person name="Porcel B.M."/>
            <person name="Couloux A."/>
            <person name="Aury J.-M."/>
            <person name="Segurens B."/>
            <person name="Poulain J."/>
            <person name="Anthouard V."/>
            <person name="Grossetete S."/>
            <person name="Khalili H."/>
            <person name="Coppin E."/>
            <person name="Dequard-Chablat M."/>
            <person name="Picard M."/>
            <person name="Contamine V."/>
            <person name="Arnaise S."/>
            <person name="Bourdais A."/>
            <person name="Berteaux-Lecellier V."/>
            <person name="Gautheret D."/>
            <person name="de Vries R.P."/>
            <person name="Battaglia E."/>
            <person name="Coutinho P.M."/>
            <person name="Danchin E.G.J."/>
            <person name="Henrissat B."/>
            <person name="El Khoury R."/>
            <person name="Sainsard-Chanet A."/>
            <person name="Boivin A."/>
            <person name="Pinan-Lucarre B."/>
            <person name="Sellem C.H."/>
            <person name="Debuchy R."/>
            <person name="Wincker P."/>
            <person name="Weissenbach J."/>
            <person name="Silar P."/>
        </authorList>
    </citation>
    <scope>NUCLEOTIDE SEQUENCE [LARGE SCALE GENOMIC DNA]</scope>
    <source>
        <strain evidence="4">S mat+</strain>
    </source>
</reference>
<dbReference type="InterPro" id="IPR005018">
    <property type="entry name" value="DOMON_domain"/>
</dbReference>
<dbReference type="SMART" id="SM00664">
    <property type="entry name" value="DoH"/>
    <property type="match status" value="1"/>
</dbReference>
<organism evidence="4">
    <name type="scientific">Podospora anserina (strain S / ATCC MYA-4624 / DSM 980 / FGSC 10383)</name>
    <name type="common">Pleurage anserina</name>
    <dbReference type="NCBI Taxonomy" id="515849"/>
    <lineage>
        <taxon>Eukaryota</taxon>
        <taxon>Fungi</taxon>
        <taxon>Dikarya</taxon>
        <taxon>Ascomycota</taxon>
        <taxon>Pezizomycotina</taxon>
        <taxon>Sordariomycetes</taxon>
        <taxon>Sordariomycetidae</taxon>
        <taxon>Sordariales</taxon>
        <taxon>Podosporaceae</taxon>
        <taxon>Podospora</taxon>
        <taxon>Podospora anserina</taxon>
    </lineage>
</organism>
<feature type="region of interest" description="Disordered" evidence="1">
    <location>
        <begin position="214"/>
        <end position="241"/>
    </location>
</feature>
<gene>
    <name evidence="4" type="ORF">PODANS_1_9090</name>
</gene>
<feature type="non-terminal residue" evidence="4">
    <location>
        <position position="1"/>
    </location>
</feature>
<dbReference type="Gene3D" id="2.60.40.1210">
    <property type="entry name" value="Cellobiose dehydrogenase, cytochrome domain"/>
    <property type="match status" value="1"/>
</dbReference>
<dbReference type="CDD" id="cd09630">
    <property type="entry name" value="CDH_like_cytochrome"/>
    <property type="match status" value="1"/>
</dbReference>
<dbReference type="VEuPathDB" id="FungiDB:PODANS_1_9090"/>
<keyword evidence="2" id="KW-1133">Transmembrane helix</keyword>
<evidence type="ECO:0000256" key="2">
    <source>
        <dbReference type="SAM" id="Phobius"/>
    </source>
</evidence>
<feature type="transmembrane region" description="Helical" evidence="2">
    <location>
        <begin position="321"/>
        <end position="340"/>
    </location>
</feature>
<feature type="transmembrane region" description="Helical" evidence="2">
    <location>
        <begin position="283"/>
        <end position="301"/>
    </location>
</feature>
<dbReference type="CDD" id="cd08760">
    <property type="entry name" value="Cyt_b561_FRRS1_like"/>
    <property type="match status" value="1"/>
</dbReference>
<dbReference type="EMBL" id="CU633901">
    <property type="protein sequence ID" value="CAP69243.1"/>
    <property type="molecule type" value="Genomic_DNA"/>
</dbReference>
<dbReference type="GeneID" id="6193310"/>
<dbReference type="PANTHER" id="PTHR47797">
    <property type="entry name" value="DEHYDROGENASE, PUTATIVE (AFU_ORTHOLOGUE AFUA_8G05805)-RELATED"/>
    <property type="match status" value="1"/>
</dbReference>
<feature type="transmembrane region" description="Helical" evidence="2">
    <location>
        <begin position="251"/>
        <end position="271"/>
    </location>
</feature>
<keyword evidence="2" id="KW-0472">Membrane</keyword>
<feature type="transmembrane region" description="Helical" evidence="2">
    <location>
        <begin position="386"/>
        <end position="411"/>
    </location>
</feature>
<evidence type="ECO:0000313" key="4">
    <source>
        <dbReference type="EMBL" id="CAP69243.1"/>
    </source>
</evidence>